<reference evidence="2 3" key="1">
    <citation type="submission" date="2019-03" db="EMBL/GenBank/DDBJ databases">
        <title>Genomic Encyclopedia of Type Strains, Phase IV (KMG-IV): sequencing the most valuable type-strain genomes for metagenomic binning, comparative biology and taxonomic classification.</title>
        <authorList>
            <person name="Goeker M."/>
        </authorList>
    </citation>
    <scope>NUCLEOTIDE SEQUENCE [LARGE SCALE GENOMIC DNA]</scope>
    <source>
        <strain evidence="2 3">DSM 102969</strain>
    </source>
</reference>
<protein>
    <submittedName>
        <fullName evidence="2">Uncharacterized protein</fullName>
    </submittedName>
</protein>
<dbReference type="RefSeq" id="WP_126540222.1">
    <property type="nucleotide sequence ID" value="NZ_BSPM01000002.1"/>
</dbReference>
<gene>
    <name evidence="2" type="ORF">EDD54_2845</name>
</gene>
<accession>A0A4R6RDI1</accession>
<comment type="caution">
    <text evidence="2">The sequence shown here is derived from an EMBL/GenBank/DDBJ whole genome shotgun (WGS) entry which is preliminary data.</text>
</comment>
<keyword evidence="3" id="KW-1185">Reference proteome</keyword>
<evidence type="ECO:0000313" key="3">
    <source>
        <dbReference type="Proteomes" id="UP000294547"/>
    </source>
</evidence>
<evidence type="ECO:0000313" key="2">
    <source>
        <dbReference type="EMBL" id="TDP84240.1"/>
    </source>
</evidence>
<dbReference type="AlphaFoldDB" id="A0A4R6RDI1"/>
<dbReference type="OrthoDB" id="7676478at2"/>
<organism evidence="2 3">
    <name type="scientific">Oharaeibacter diazotrophicus</name>
    <dbReference type="NCBI Taxonomy" id="1920512"/>
    <lineage>
        <taxon>Bacteria</taxon>
        <taxon>Pseudomonadati</taxon>
        <taxon>Pseudomonadota</taxon>
        <taxon>Alphaproteobacteria</taxon>
        <taxon>Hyphomicrobiales</taxon>
        <taxon>Pleomorphomonadaceae</taxon>
        <taxon>Oharaeibacter</taxon>
    </lineage>
</organism>
<evidence type="ECO:0000256" key="1">
    <source>
        <dbReference type="SAM" id="MobiDB-lite"/>
    </source>
</evidence>
<dbReference type="Proteomes" id="UP000294547">
    <property type="component" value="Unassembled WGS sequence"/>
</dbReference>
<dbReference type="EMBL" id="SNXY01000008">
    <property type="protein sequence ID" value="TDP84240.1"/>
    <property type="molecule type" value="Genomic_DNA"/>
</dbReference>
<name>A0A4R6RDI1_9HYPH</name>
<proteinExistence type="predicted"/>
<feature type="region of interest" description="Disordered" evidence="1">
    <location>
        <begin position="1"/>
        <end position="34"/>
    </location>
</feature>
<sequence length="320" mass="32943">MQANFTHSKRDRKSASSSPAIPAVVEMSPSQGDGTRAVLPPALAEATDAAVAEAFARSYTPDPLIPEAVASIRSPLDSVLRRHGLLIESAIATALELSGGVDVLVQVAVPISQAALDLCVANAPDKTAALTLPVGSAVVKTAILDIVAYYPETGRLVAASVKRGGGAQGGSAARQDRLDLRAAGMILRGMLTSAGRTVSSVEVITIDYYGRSGIISGHVVEGTALDAFFGALITPIVEAMTERMASAVSKRVQERLAALMPPTPKPMATQARETVAGATPVPGESIVVPMRPAAPLPTLAECLSSLPLRPQGRRMSAVGA</sequence>